<dbReference type="EMBL" id="CAJVOS010000027">
    <property type="protein sequence ID" value="CAG8118965.1"/>
    <property type="molecule type" value="Genomic_DNA"/>
</dbReference>
<accession>A0A9W4HTW7</accession>
<dbReference type="AlphaFoldDB" id="A0A9W4HTW7"/>
<feature type="region of interest" description="Disordered" evidence="1">
    <location>
        <begin position="330"/>
        <end position="354"/>
    </location>
</feature>
<evidence type="ECO:0000313" key="2">
    <source>
        <dbReference type="EMBL" id="CAG8118965.1"/>
    </source>
</evidence>
<evidence type="ECO:0000256" key="1">
    <source>
        <dbReference type="SAM" id="MobiDB-lite"/>
    </source>
</evidence>
<keyword evidence="3" id="KW-1185">Reference proteome</keyword>
<name>A0A9W4HTW7_PENOL</name>
<dbReference type="OrthoDB" id="4340895at2759"/>
<sequence>MCHHTYHHYPSCGHISNWSMTSCQEYTNKLRLAGPDRSALCEVIATSHDLLEPTQPNMCVKCEAEWAANITEPGTPETDQVMEGLNNTGNIFEVEARMVSIPDCDSDDDRETISGDDDSHQLFLNAICCEEPRTFYSDSTESTSDAKSESESVFSQNHSEKLFTFYDDSSSIDEYLGSSERTESDTEVDDHCAVIRDPETIDWDSFNVETFGLGNILAEIPIPPEPETATNDQDDEFPAILDQDDIPEINLTSIQERIEATIRKRLAEKEEPQTHATNLSHLLDVALLEKDKNDRRERDAAQGIEEDPHLWDTESLNDLFTRPAGPLKIYTDASDVSPRTQVRSPRPAGPQPRMHIYRGSMFCEREVAQSRGLRNIRGEEGDWEGEMRAFSADDAHQMGLLDPVHVRGCCDERPAEWHAYYGLMRADSEFEAERRHLENIQRVPGCDDRFYGSILADDLGHARAMGVSNAKHLWGCCVEGEVDMPRAVKHRYNGVMDAISRQEVVDKGLLGATPVPGECGDYYGGLFSGYLVVECELDAWNMGLREIDHAADCCADGCAEAEPVSSCTFFGYMFAHTEQEVLGRGLQCVLLEPGYDKKWSGNLQARSVEEAEAMGLLKASQINWGLILSQ</sequence>
<comment type="caution">
    <text evidence="2">The sequence shown here is derived from an EMBL/GenBank/DDBJ whole genome shotgun (WGS) entry which is preliminary data.</text>
</comment>
<gene>
    <name evidence="2" type="ORF">POLS_LOCUS5174</name>
</gene>
<evidence type="ECO:0000313" key="3">
    <source>
        <dbReference type="Proteomes" id="UP001153618"/>
    </source>
</evidence>
<protein>
    <submittedName>
        <fullName evidence="2">Uncharacterized protein</fullName>
    </submittedName>
</protein>
<dbReference type="Proteomes" id="UP001153618">
    <property type="component" value="Unassembled WGS sequence"/>
</dbReference>
<proteinExistence type="predicted"/>
<reference evidence="2" key="1">
    <citation type="submission" date="2021-07" db="EMBL/GenBank/DDBJ databases">
        <authorList>
            <person name="Branca A.L. A."/>
        </authorList>
    </citation>
    <scope>NUCLEOTIDE SEQUENCE</scope>
</reference>
<organism evidence="2 3">
    <name type="scientific">Penicillium olsonii</name>
    <dbReference type="NCBI Taxonomy" id="99116"/>
    <lineage>
        <taxon>Eukaryota</taxon>
        <taxon>Fungi</taxon>
        <taxon>Dikarya</taxon>
        <taxon>Ascomycota</taxon>
        <taxon>Pezizomycotina</taxon>
        <taxon>Eurotiomycetes</taxon>
        <taxon>Eurotiomycetidae</taxon>
        <taxon>Eurotiales</taxon>
        <taxon>Aspergillaceae</taxon>
        <taxon>Penicillium</taxon>
    </lineage>
</organism>